<feature type="domain" description="Ig-like" evidence="2">
    <location>
        <begin position="155"/>
        <end position="253"/>
    </location>
</feature>
<dbReference type="SUPFAM" id="SSF48726">
    <property type="entry name" value="Immunoglobulin"/>
    <property type="match status" value="2"/>
</dbReference>
<feature type="chain" id="PRO_5028918291" evidence="1">
    <location>
        <begin position="22"/>
        <end position="288"/>
    </location>
</feature>
<dbReference type="InterPro" id="IPR036179">
    <property type="entry name" value="Ig-like_dom_sf"/>
</dbReference>
<evidence type="ECO:0000256" key="1">
    <source>
        <dbReference type="SAM" id="SignalP"/>
    </source>
</evidence>
<dbReference type="GO" id="GO:0032589">
    <property type="term" value="C:neuron projection membrane"/>
    <property type="evidence" value="ECO:0007669"/>
    <property type="project" value="TreeGrafter"/>
</dbReference>
<dbReference type="SMART" id="SM00408">
    <property type="entry name" value="IGc2"/>
    <property type="match status" value="2"/>
</dbReference>
<feature type="signal peptide" evidence="1">
    <location>
        <begin position="1"/>
        <end position="21"/>
    </location>
</feature>
<dbReference type="SMART" id="SM00406">
    <property type="entry name" value="IGv"/>
    <property type="match status" value="1"/>
</dbReference>
<feature type="domain" description="Ig-like" evidence="2">
    <location>
        <begin position="41"/>
        <end position="138"/>
    </location>
</feature>
<evidence type="ECO:0000313" key="3">
    <source>
        <dbReference type="EMBL" id="MBC1174660.1"/>
    </source>
</evidence>
<dbReference type="Pfam" id="PF07686">
    <property type="entry name" value="V-set"/>
    <property type="match status" value="1"/>
</dbReference>
<dbReference type="EMBL" id="GITU01005957">
    <property type="protein sequence ID" value="MBC1174660.1"/>
    <property type="molecule type" value="Transcribed_RNA"/>
</dbReference>
<dbReference type="GO" id="GO:0050808">
    <property type="term" value="P:synapse organization"/>
    <property type="evidence" value="ECO:0007669"/>
    <property type="project" value="TreeGrafter"/>
</dbReference>
<proteinExistence type="predicted"/>
<dbReference type="PANTHER" id="PTHR23279:SF41">
    <property type="entry name" value="DEFECTIVE PROBOSCIS EXTENSION RESPONSE 4-RELATED"/>
    <property type="match status" value="1"/>
</dbReference>
<keyword evidence="1" id="KW-0732">Signal</keyword>
<dbReference type="InterPro" id="IPR003599">
    <property type="entry name" value="Ig_sub"/>
</dbReference>
<keyword evidence="3" id="KW-0418">Kinase</keyword>
<dbReference type="InterPro" id="IPR007110">
    <property type="entry name" value="Ig-like_dom"/>
</dbReference>
<protein>
    <submittedName>
        <fullName evidence="3">Putative myosin light chain kinase smooth muscle-like protein</fullName>
    </submittedName>
</protein>
<dbReference type="AlphaFoldDB" id="A0A7G3AQN8"/>
<name>A0A7G3AQN8_LUTLO</name>
<dbReference type="Gene3D" id="2.60.40.10">
    <property type="entry name" value="Immunoglobulins"/>
    <property type="match status" value="2"/>
</dbReference>
<dbReference type="InterPro" id="IPR013106">
    <property type="entry name" value="Ig_V-set"/>
</dbReference>
<dbReference type="VEuPathDB" id="VectorBase:LLONM1_006016"/>
<dbReference type="InterPro" id="IPR003598">
    <property type="entry name" value="Ig_sub2"/>
</dbReference>
<dbReference type="PROSITE" id="PS50835">
    <property type="entry name" value="IG_LIKE"/>
    <property type="match status" value="2"/>
</dbReference>
<reference evidence="3" key="1">
    <citation type="journal article" date="2020" name="BMC">
        <title>Leishmania infection induces a limited differential gene expression in the sand fly midgut.</title>
        <authorList>
            <person name="Coutinho-Abreu I.V."/>
            <person name="Serafim T.D."/>
            <person name="Meneses C."/>
            <person name="Kamhawi S."/>
            <person name="Oliveira F."/>
            <person name="Valenzuela J.G."/>
        </authorList>
    </citation>
    <scope>NUCLEOTIDE SEQUENCE</scope>
    <source>
        <strain evidence="3">Jacobina</strain>
        <tissue evidence="3">Midgut</tissue>
    </source>
</reference>
<dbReference type="InterPro" id="IPR037448">
    <property type="entry name" value="Zig-8"/>
</dbReference>
<dbReference type="GO" id="GO:0016301">
    <property type="term" value="F:kinase activity"/>
    <property type="evidence" value="ECO:0007669"/>
    <property type="project" value="UniProtKB-KW"/>
</dbReference>
<dbReference type="PANTHER" id="PTHR23279">
    <property type="entry name" value="DEFECTIVE PROBOSCIS EXTENSION RESPONSE DPR -RELATED"/>
    <property type="match status" value="1"/>
</dbReference>
<sequence length="288" mass="31741">MRKLVAFVLLIFLHSTTEIVAAITGSTGLFHEETNLVDLGPTFGEVPREIEAAVGHTVILSCIVHNVGDRYVSWIRRRDHHVLIVNDFVYTSDPRISKQEPSPGKNVWNLMISNVRQSDAGEYECQVSTEPDIKNRITLKIIDISGPEAEQADTPFVTTQIEGPREEVVKAGSVVTFHCSAVHRVNGSEGGRVMWLKDGRPIEKHENPRGGVSVYTEWKPHNVVSRLTLIASAPEDNGAYSCSIAGSGTDTVMLFIDEGKVGFLRGTASCTIRVALFLHFITFLLCTL</sequence>
<dbReference type="InterPro" id="IPR013783">
    <property type="entry name" value="Ig-like_fold"/>
</dbReference>
<keyword evidence="3" id="KW-0808">Transferase</keyword>
<accession>A0A7G3AQN8</accession>
<dbReference type="Pfam" id="PF13927">
    <property type="entry name" value="Ig_3"/>
    <property type="match status" value="1"/>
</dbReference>
<dbReference type="SMART" id="SM00409">
    <property type="entry name" value="IG"/>
    <property type="match status" value="2"/>
</dbReference>
<organism evidence="3">
    <name type="scientific">Lutzomyia longipalpis</name>
    <name type="common">Sand fly</name>
    <dbReference type="NCBI Taxonomy" id="7200"/>
    <lineage>
        <taxon>Eukaryota</taxon>
        <taxon>Metazoa</taxon>
        <taxon>Ecdysozoa</taxon>
        <taxon>Arthropoda</taxon>
        <taxon>Hexapoda</taxon>
        <taxon>Insecta</taxon>
        <taxon>Pterygota</taxon>
        <taxon>Neoptera</taxon>
        <taxon>Endopterygota</taxon>
        <taxon>Diptera</taxon>
        <taxon>Nematocera</taxon>
        <taxon>Psychodoidea</taxon>
        <taxon>Psychodidae</taxon>
        <taxon>Lutzomyia</taxon>
        <taxon>Lutzomyia</taxon>
    </lineage>
</organism>
<evidence type="ECO:0000259" key="2">
    <source>
        <dbReference type="PROSITE" id="PS50835"/>
    </source>
</evidence>